<dbReference type="Proteomes" id="UP000320300">
    <property type="component" value="Unassembled WGS sequence"/>
</dbReference>
<name>A0A521CET2_9SPHI</name>
<keyword evidence="2" id="KW-1185">Reference proteome</keyword>
<dbReference type="AlphaFoldDB" id="A0A521CET2"/>
<accession>A0A521CET2</accession>
<evidence type="ECO:0000313" key="1">
    <source>
        <dbReference type="EMBL" id="SMO57946.1"/>
    </source>
</evidence>
<organism evidence="1 2">
    <name type="scientific">Pedobacter westerhofensis</name>
    <dbReference type="NCBI Taxonomy" id="425512"/>
    <lineage>
        <taxon>Bacteria</taxon>
        <taxon>Pseudomonadati</taxon>
        <taxon>Bacteroidota</taxon>
        <taxon>Sphingobacteriia</taxon>
        <taxon>Sphingobacteriales</taxon>
        <taxon>Sphingobacteriaceae</taxon>
        <taxon>Pedobacter</taxon>
    </lineage>
</organism>
<protein>
    <submittedName>
        <fullName evidence="1">Uncharacterized protein</fullName>
    </submittedName>
</protein>
<reference evidence="1 2" key="1">
    <citation type="submission" date="2017-05" db="EMBL/GenBank/DDBJ databases">
        <authorList>
            <person name="Varghese N."/>
            <person name="Submissions S."/>
        </authorList>
    </citation>
    <scope>NUCLEOTIDE SEQUENCE [LARGE SCALE GENOMIC DNA]</scope>
    <source>
        <strain evidence="1 2">DSM 19036</strain>
    </source>
</reference>
<sequence>MLIQIDQLYLVFNPLFFFILDSMYSPVIRTELSLLSARCLMILSCSKVVLFWLNF</sequence>
<gene>
    <name evidence="1" type="ORF">SAMN06265348_103530</name>
</gene>
<evidence type="ECO:0000313" key="2">
    <source>
        <dbReference type="Proteomes" id="UP000320300"/>
    </source>
</evidence>
<dbReference type="EMBL" id="FXTN01000003">
    <property type="protein sequence ID" value="SMO57946.1"/>
    <property type="molecule type" value="Genomic_DNA"/>
</dbReference>
<proteinExistence type="predicted"/>